<name>A0A4C1SCH3_EUMVA</name>
<feature type="signal peptide" evidence="2">
    <location>
        <begin position="1"/>
        <end position="17"/>
    </location>
</feature>
<feature type="compositionally biased region" description="Basic residues" evidence="1">
    <location>
        <begin position="67"/>
        <end position="78"/>
    </location>
</feature>
<keyword evidence="4" id="KW-1185">Reference proteome</keyword>
<evidence type="ECO:0000256" key="2">
    <source>
        <dbReference type="SAM" id="SignalP"/>
    </source>
</evidence>
<sequence length="97" mass="10988">MIPVLFRFLILARLSSEIEMETGEAKGHKIETGGEIRARKKQLKTIPLTSAWLDHCSENDKSNSRAISHRRGRERRRTAPSATSVTLAPLSEWFELA</sequence>
<protein>
    <recommendedName>
        <fullName evidence="5">Secreted protein</fullName>
    </recommendedName>
</protein>
<evidence type="ECO:0000256" key="1">
    <source>
        <dbReference type="SAM" id="MobiDB-lite"/>
    </source>
</evidence>
<feature type="chain" id="PRO_5020035603" description="Secreted protein" evidence="2">
    <location>
        <begin position="18"/>
        <end position="97"/>
    </location>
</feature>
<organism evidence="3 4">
    <name type="scientific">Eumeta variegata</name>
    <name type="common">Bagworm moth</name>
    <name type="synonym">Eumeta japonica</name>
    <dbReference type="NCBI Taxonomy" id="151549"/>
    <lineage>
        <taxon>Eukaryota</taxon>
        <taxon>Metazoa</taxon>
        <taxon>Ecdysozoa</taxon>
        <taxon>Arthropoda</taxon>
        <taxon>Hexapoda</taxon>
        <taxon>Insecta</taxon>
        <taxon>Pterygota</taxon>
        <taxon>Neoptera</taxon>
        <taxon>Endopterygota</taxon>
        <taxon>Lepidoptera</taxon>
        <taxon>Glossata</taxon>
        <taxon>Ditrysia</taxon>
        <taxon>Tineoidea</taxon>
        <taxon>Psychidae</taxon>
        <taxon>Oiketicinae</taxon>
        <taxon>Eumeta</taxon>
    </lineage>
</organism>
<accession>A0A4C1SCH3</accession>
<feature type="region of interest" description="Disordered" evidence="1">
    <location>
        <begin position="58"/>
        <end position="83"/>
    </location>
</feature>
<evidence type="ECO:0008006" key="5">
    <source>
        <dbReference type="Google" id="ProtNLM"/>
    </source>
</evidence>
<keyword evidence="2" id="KW-0732">Signal</keyword>
<comment type="caution">
    <text evidence="3">The sequence shown here is derived from an EMBL/GenBank/DDBJ whole genome shotgun (WGS) entry which is preliminary data.</text>
</comment>
<dbReference type="AlphaFoldDB" id="A0A4C1SCH3"/>
<proteinExistence type="predicted"/>
<reference evidence="3 4" key="1">
    <citation type="journal article" date="2019" name="Commun. Biol.">
        <title>The bagworm genome reveals a unique fibroin gene that provides high tensile strength.</title>
        <authorList>
            <person name="Kono N."/>
            <person name="Nakamura H."/>
            <person name="Ohtoshi R."/>
            <person name="Tomita M."/>
            <person name="Numata K."/>
            <person name="Arakawa K."/>
        </authorList>
    </citation>
    <scope>NUCLEOTIDE SEQUENCE [LARGE SCALE GENOMIC DNA]</scope>
</reference>
<dbReference type="EMBL" id="BGZK01000002">
    <property type="protein sequence ID" value="GBO99096.1"/>
    <property type="molecule type" value="Genomic_DNA"/>
</dbReference>
<evidence type="ECO:0000313" key="4">
    <source>
        <dbReference type="Proteomes" id="UP000299102"/>
    </source>
</evidence>
<evidence type="ECO:0000313" key="3">
    <source>
        <dbReference type="EMBL" id="GBO99096.1"/>
    </source>
</evidence>
<dbReference type="Proteomes" id="UP000299102">
    <property type="component" value="Unassembled WGS sequence"/>
</dbReference>
<gene>
    <name evidence="3" type="ORF">EVAR_432_1</name>
</gene>